<comment type="caution">
    <text evidence="1">The sequence shown here is derived from an EMBL/GenBank/DDBJ whole genome shotgun (WGS) entry which is preliminary data.</text>
</comment>
<dbReference type="Proteomes" id="UP001163324">
    <property type="component" value="Chromosome 3"/>
</dbReference>
<evidence type="ECO:0000313" key="1">
    <source>
        <dbReference type="EMBL" id="KAI9901605.1"/>
    </source>
</evidence>
<organism evidence="1 2">
    <name type="scientific">Trichothecium roseum</name>
    <dbReference type="NCBI Taxonomy" id="47278"/>
    <lineage>
        <taxon>Eukaryota</taxon>
        <taxon>Fungi</taxon>
        <taxon>Dikarya</taxon>
        <taxon>Ascomycota</taxon>
        <taxon>Pezizomycotina</taxon>
        <taxon>Sordariomycetes</taxon>
        <taxon>Hypocreomycetidae</taxon>
        <taxon>Hypocreales</taxon>
        <taxon>Hypocreales incertae sedis</taxon>
        <taxon>Trichothecium</taxon>
    </lineage>
</organism>
<gene>
    <name evidence="1" type="ORF">N3K66_003422</name>
</gene>
<proteinExistence type="predicted"/>
<keyword evidence="2" id="KW-1185">Reference proteome</keyword>
<dbReference type="EMBL" id="CM047942">
    <property type="protein sequence ID" value="KAI9901605.1"/>
    <property type="molecule type" value="Genomic_DNA"/>
</dbReference>
<reference evidence="1" key="1">
    <citation type="submission" date="2022-10" db="EMBL/GenBank/DDBJ databases">
        <title>Complete Genome of Trichothecium roseum strain YXFP-22015, a Plant Pathogen Isolated from Citrus.</title>
        <authorList>
            <person name="Wang Y."/>
            <person name="Zhu L."/>
        </authorList>
    </citation>
    <scope>NUCLEOTIDE SEQUENCE</scope>
    <source>
        <strain evidence="1">YXFP-22015</strain>
    </source>
</reference>
<evidence type="ECO:0000313" key="2">
    <source>
        <dbReference type="Proteomes" id="UP001163324"/>
    </source>
</evidence>
<accession>A0ACC0V5D8</accession>
<sequence length="218" mass="22977">MSDVSVFKATPLSGWLTYLSAAAMLLSAGVLVSQAYSVTLDVKPGDGVSQRIVGPQAMLLFDSSWTILSLGAMLLLERLGARKWLYRLALAVSLALNSLFWLAGSAWEASWAAGWLALRHAIKDVAANGDAQDREKIGPGVLPAVSSFCSTLAAGAALGLLSWVLVTVAGAALIRLAFKDRARAQEGEEEVGEMYGAYGGGRSYADPAVEMAPPPRYS</sequence>
<protein>
    <submittedName>
        <fullName evidence="1">Uncharacterized protein</fullName>
    </submittedName>
</protein>
<name>A0ACC0V5D8_9HYPO</name>